<dbReference type="EMBL" id="PUHR01000005">
    <property type="protein sequence ID" value="KAG0672100.1"/>
    <property type="molecule type" value="Genomic_DNA"/>
</dbReference>
<dbReference type="InterPro" id="IPR051545">
    <property type="entry name" value="NAD(P)H_dehydrogenase_qn"/>
</dbReference>
<keyword evidence="2" id="KW-0560">Oxidoreductase</keyword>
<comment type="caution">
    <text evidence="4">The sequence shown here is derived from an EMBL/GenBank/DDBJ whole genome shotgun (WGS) entry which is preliminary data.</text>
</comment>
<dbReference type="InterPro" id="IPR029039">
    <property type="entry name" value="Flavoprotein-like_sf"/>
</dbReference>
<sequence>MKVLFIFAHPDKRSFNYSLLDAAVSHLKSNGHEVQVSDLYRMNWKGIVTEDDFLNHEKGTRLKVVESSTKAYQENQLTQDVVLEQEKLKWADMVIFQFPLWWFTMPAILKGWFDRVFTSGYAYNVGTHTDTRYGDRYGEGIMAGKKAFCIITAGGREEHFSERGINGDINDLIFPINHGMLFYPGFTVLPPVLIFRVDSRRETVYQQAERDVLQRMDDIETIKPINYRKQNFGDYAIPELRLKDGVENSTQTHFDIHIKQD</sequence>
<feature type="domain" description="Flavodoxin-like fold" evidence="3">
    <location>
        <begin position="1"/>
        <end position="214"/>
    </location>
</feature>
<dbReference type="SUPFAM" id="SSF52218">
    <property type="entry name" value="Flavoproteins"/>
    <property type="match status" value="1"/>
</dbReference>
<keyword evidence="5" id="KW-1185">Reference proteome</keyword>
<dbReference type="Proteomes" id="UP000750334">
    <property type="component" value="Unassembled WGS sequence"/>
</dbReference>
<dbReference type="PANTHER" id="PTHR10204:SF34">
    <property type="entry name" value="NAD(P)H DEHYDROGENASE [QUINONE] 1 ISOFORM 1"/>
    <property type="match status" value="1"/>
</dbReference>
<protein>
    <recommendedName>
        <fullName evidence="3">Flavodoxin-like fold domain-containing protein</fullName>
    </recommendedName>
</protein>
<proteinExistence type="inferred from homology"/>
<accession>A0A9P6WEH1</accession>
<dbReference type="GO" id="GO:0003955">
    <property type="term" value="F:NAD(P)H dehydrogenase (quinone) activity"/>
    <property type="evidence" value="ECO:0007669"/>
    <property type="project" value="TreeGrafter"/>
</dbReference>
<organism evidence="4 5">
    <name type="scientific">Maudiozyma exigua</name>
    <name type="common">Yeast</name>
    <name type="synonym">Kazachstania exigua</name>
    <dbReference type="NCBI Taxonomy" id="34358"/>
    <lineage>
        <taxon>Eukaryota</taxon>
        <taxon>Fungi</taxon>
        <taxon>Dikarya</taxon>
        <taxon>Ascomycota</taxon>
        <taxon>Saccharomycotina</taxon>
        <taxon>Saccharomycetes</taxon>
        <taxon>Saccharomycetales</taxon>
        <taxon>Saccharomycetaceae</taxon>
        <taxon>Maudiozyma</taxon>
    </lineage>
</organism>
<dbReference type="Pfam" id="PF02525">
    <property type="entry name" value="Flavodoxin_2"/>
    <property type="match status" value="1"/>
</dbReference>
<evidence type="ECO:0000256" key="2">
    <source>
        <dbReference type="ARBA" id="ARBA00023002"/>
    </source>
</evidence>
<dbReference type="Gene3D" id="3.40.50.360">
    <property type="match status" value="1"/>
</dbReference>
<name>A0A9P6WEH1_MAUEX</name>
<evidence type="ECO:0000259" key="3">
    <source>
        <dbReference type="Pfam" id="PF02525"/>
    </source>
</evidence>
<evidence type="ECO:0000256" key="1">
    <source>
        <dbReference type="ARBA" id="ARBA00006252"/>
    </source>
</evidence>
<evidence type="ECO:0000313" key="5">
    <source>
        <dbReference type="Proteomes" id="UP000750334"/>
    </source>
</evidence>
<dbReference type="InterPro" id="IPR003680">
    <property type="entry name" value="Flavodoxin_fold"/>
</dbReference>
<comment type="similarity">
    <text evidence="1">Belongs to the NAD(P)H dehydrogenase (quinone) family.</text>
</comment>
<dbReference type="OrthoDB" id="26889at2759"/>
<dbReference type="AlphaFoldDB" id="A0A9P6WEH1"/>
<reference evidence="4 5" key="1">
    <citation type="submission" date="2020-11" db="EMBL/GenBank/DDBJ databases">
        <title>Kefir isolates.</title>
        <authorList>
            <person name="Marcisauskas S."/>
            <person name="Kim Y."/>
            <person name="Blasche S."/>
        </authorList>
    </citation>
    <scope>NUCLEOTIDE SEQUENCE [LARGE SCALE GENOMIC DNA]</scope>
    <source>
        <strain evidence="4 5">OG2</strain>
    </source>
</reference>
<evidence type="ECO:0000313" key="4">
    <source>
        <dbReference type="EMBL" id="KAG0672100.1"/>
    </source>
</evidence>
<gene>
    <name evidence="4" type="ORF">C6P45_004115</name>
</gene>
<dbReference type="GO" id="GO:0005829">
    <property type="term" value="C:cytosol"/>
    <property type="evidence" value="ECO:0007669"/>
    <property type="project" value="TreeGrafter"/>
</dbReference>
<dbReference type="PANTHER" id="PTHR10204">
    <property type="entry name" value="NAD P H OXIDOREDUCTASE-RELATED"/>
    <property type="match status" value="1"/>
</dbReference>